<evidence type="ECO:0000313" key="2">
    <source>
        <dbReference type="EMBL" id="GBO94679.1"/>
    </source>
</evidence>
<dbReference type="AlphaFoldDB" id="A0A388SGT6"/>
<name>A0A388SGT6_9BURK</name>
<protein>
    <submittedName>
        <fullName evidence="2">Uncharacterized protein</fullName>
    </submittedName>
</protein>
<organism evidence="2 3">
    <name type="scientific">Mesosutterella multiformis</name>
    <dbReference type="NCBI Taxonomy" id="2259133"/>
    <lineage>
        <taxon>Bacteria</taxon>
        <taxon>Pseudomonadati</taxon>
        <taxon>Pseudomonadota</taxon>
        <taxon>Betaproteobacteria</taxon>
        <taxon>Burkholderiales</taxon>
        <taxon>Sutterellaceae</taxon>
        <taxon>Mesosutterella</taxon>
    </lineage>
</organism>
<evidence type="ECO:0000313" key="3">
    <source>
        <dbReference type="Proteomes" id="UP000266091"/>
    </source>
</evidence>
<accession>A0A388SGT6</accession>
<evidence type="ECO:0000256" key="1">
    <source>
        <dbReference type="SAM" id="MobiDB-lite"/>
    </source>
</evidence>
<sequence length="74" mass="8143">MKAALSPDTGKIHDERLRATGIRAVFSRAVPMKRRIVIRPLISSVALQEREEWLGGRRPSAAGSLAPAEPVIQR</sequence>
<comment type="caution">
    <text evidence="2">The sequence shown here is derived from an EMBL/GenBank/DDBJ whole genome shotgun (WGS) entry which is preliminary data.</text>
</comment>
<gene>
    <name evidence="2" type="ORF">MESMUL_20330</name>
</gene>
<reference evidence="2 3" key="1">
    <citation type="journal article" date="2018" name="Int. J. Syst. Evol. Microbiol.">
        <title>Mesosutterella multiformis gen. nov., sp. nov., a member of the family Sutterellaceae and Sutterella megalosphaeroides sp. nov., isolated from human faeces.</title>
        <authorList>
            <person name="Sakamoto M."/>
            <person name="Ikeyama N."/>
            <person name="Kunihiro T."/>
            <person name="Iino T."/>
            <person name="Yuki M."/>
            <person name="Ohkuma M."/>
        </authorList>
    </citation>
    <scope>NUCLEOTIDE SEQUENCE [LARGE SCALE GENOMIC DNA]</scope>
    <source>
        <strain evidence="2 3">4NBBH2</strain>
    </source>
</reference>
<dbReference type="Proteomes" id="UP000266091">
    <property type="component" value="Unassembled WGS sequence"/>
</dbReference>
<feature type="region of interest" description="Disordered" evidence="1">
    <location>
        <begin position="55"/>
        <end position="74"/>
    </location>
</feature>
<proteinExistence type="predicted"/>
<keyword evidence="3" id="KW-1185">Reference proteome</keyword>
<dbReference type="EMBL" id="BGZJ01000002">
    <property type="protein sequence ID" value="GBO94679.1"/>
    <property type="molecule type" value="Genomic_DNA"/>
</dbReference>